<dbReference type="AlphaFoldDB" id="A0A1I7YB11"/>
<evidence type="ECO:0000256" key="1">
    <source>
        <dbReference type="ARBA" id="ARBA00004173"/>
    </source>
</evidence>
<reference evidence="9" key="1">
    <citation type="submission" date="2016-11" db="UniProtKB">
        <authorList>
            <consortium name="WormBaseParasite"/>
        </authorList>
    </citation>
    <scope>IDENTIFICATION</scope>
</reference>
<evidence type="ECO:0000313" key="8">
    <source>
        <dbReference type="Proteomes" id="UP000095287"/>
    </source>
</evidence>
<dbReference type="PANTHER" id="PTHR21338">
    <property type="entry name" value="MITOCHONDRIAL RIBOSOMAL PROTEIN L41"/>
    <property type="match status" value="1"/>
</dbReference>
<dbReference type="GO" id="GO:0003735">
    <property type="term" value="F:structural constituent of ribosome"/>
    <property type="evidence" value="ECO:0007669"/>
    <property type="project" value="InterPro"/>
</dbReference>
<dbReference type="GO" id="GO:0006412">
    <property type="term" value="P:translation"/>
    <property type="evidence" value="ECO:0007669"/>
    <property type="project" value="TreeGrafter"/>
</dbReference>
<organism evidence="8 9">
    <name type="scientific">Steinernema glaseri</name>
    <dbReference type="NCBI Taxonomy" id="37863"/>
    <lineage>
        <taxon>Eukaryota</taxon>
        <taxon>Metazoa</taxon>
        <taxon>Ecdysozoa</taxon>
        <taxon>Nematoda</taxon>
        <taxon>Chromadorea</taxon>
        <taxon>Rhabditida</taxon>
        <taxon>Tylenchina</taxon>
        <taxon>Panagrolaimomorpha</taxon>
        <taxon>Strongyloidoidea</taxon>
        <taxon>Steinernematidae</taxon>
        <taxon>Steinernema</taxon>
    </lineage>
</organism>
<protein>
    <submittedName>
        <fullName evidence="9">39S ribosomal protein L41, mitochondrial</fullName>
    </submittedName>
</protein>
<evidence type="ECO:0000256" key="5">
    <source>
        <dbReference type="ARBA" id="ARBA00023128"/>
    </source>
</evidence>
<dbReference type="GO" id="GO:0005762">
    <property type="term" value="C:mitochondrial large ribosomal subunit"/>
    <property type="evidence" value="ECO:0007669"/>
    <property type="project" value="InterPro"/>
</dbReference>
<keyword evidence="8" id="KW-1185">Reference proteome</keyword>
<proteinExistence type="inferred from homology"/>
<dbReference type="Proteomes" id="UP000095287">
    <property type="component" value="Unplaced"/>
</dbReference>
<dbReference type="WBParaSite" id="L893_g14551.t1">
    <property type="protein sequence ID" value="L893_g14551.t1"/>
    <property type="gene ID" value="L893_g14551"/>
</dbReference>
<evidence type="ECO:0000313" key="9">
    <source>
        <dbReference type="WBParaSite" id="L893_g14551.t1"/>
    </source>
</evidence>
<dbReference type="InterPro" id="IPR019189">
    <property type="entry name" value="Ribosomal_mL41"/>
</dbReference>
<keyword evidence="3" id="KW-0809">Transit peptide</keyword>
<dbReference type="Pfam" id="PF09809">
    <property type="entry name" value="MRP-L27"/>
    <property type="match status" value="1"/>
</dbReference>
<evidence type="ECO:0000256" key="7">
    <source>
        <dbReference type="SAM" id="MobiDB-lite"/>
    </source>
</evidence>
<name>A0A1I7YB11_9BILA</name>
<accession>A0A1I7YB11</accession>
<dbReference type="PANTHER" id="PTHR21338:SF0">
    <property type="entry name" value="LARGE RIBOSOMAL SUBUNIT PROTEIN ML41"/>
    <property type="match status" value="1"/>
</dbReference>
<evidence type="ECO:0000256" key="4">
    <source>
        <dbReference type="ARBA" id="ARBA00022980"/>
    </source>
</evidence>
<keyword evidence="5" id="KW-0496">Mitochondrion</keyword>
<comment type="subcellular location">
    <subcellularLocation>
        <location evidence="1">Mitochondrion</location>
    </subcellularLocation>
</comment>
<feature type="region of interest" description="Disordered" evidence="7">
    <location>
        <begin position="174"/>
        <end position="195"/>
    </location>
</feature>
<sequence length="195" mass="22560">MNNPLLVISTRAVRSLHSNYFRAPWPFVKKGAIGQRKIGPVVFEKHKWPGQDREFPELNPKFQKLNPEELHRYTGVQPVGYKDPITGEFVKVPEMIPEIVVPDLAGFQLKPYVSYRTDVEIEKRRAAYEQKVMEKGSEELADLYVVEDERWPPPKMNAKTMFDLFYADNVRKSYADGKYGDTPTTEGNKKSDEHL</sequence>
<evidence type="ECO:0000256" key="6">
    <source>
        <dbReference type="ARBA" id="ARBA00023274"/>
    </source>
</evidence>
<evidence type="ECO:0000256" key="3">
    <source>
        <dbReference type="ARBA" id="ARBA00022946"/>
    </source>
</evidence>
<keyword evidence="4" id="KW-0689">Ribosomal protein</keyword>
<evidence type="ECO:0000256" key="2">
    <source>
        <dbReference type="ARBA" id="ARBA00010152"/>
    </source>
</evidence>
<comment type="similarity">
    <text evidence="2">Belongs to the mitochondrion-specific ribosomal protein mL41 family.</text>
</comment>
<keyword evidence="6" id="KW-0687">Ribonucleoprotein</keyword>